<feature type="region of interest" description="Disordered" evidence="1">
    <location>
        <begin position="125"/>
        <end position="147"/>
    </location>
</feature>
<feature type="compositionally biased region" description="Low complexity" evidence="1">
    <location>
        <begin position="129"/>
        <end position="147"/>
    </location>
</feature>
<dbReference type="Proteomes" id="UP000595140">
    <property type="component" value="Unassembled WGS sequence"/>
</dbReference>
<evidence type="ECO:0000256" key="1">
    <source>
        <dbReference type="SAM" id="MobiDB-lite"/>
    </source>
</evidence>
<evidence type="ECO:0000313" key="3">
    <source>
        <dbReference type="Proteomes" id="UP000595140"/>
    </source>
</evidence>
<dbReference type="EMBL" id="OOIL02000204">
    <property type="protein sequence ID" value="VFQ61934.1"/>
    <property type="molecule type" value="Genomic_DNA"/>
</dbReference>
<reference evidence="2 3" key="1">
    <citation type="submission" date="2018-04" db="EMBL/GenBank/DDBJ databases">
        <authorList>
            <person name="Vogel A."/>
        </authorList>
    </citation>
    <scope>NUCLEOTIDE SEQUENCE [LARGE SCALE GENOMIC DNA]</scope>
</reference>
<proteinExistence type="predicted"/>
<organism evidence="2 3">
    <name type="scientific">Cuscuta campestris</name>
    <dbReference type="NCBI Taxonomy" id="132261"/>
    <lineage>
        <taxon>Eukaryota</taxon>
        <taxon>Viridiplantae</taxon>
        <taxon>Streptophyta</taxon>
        <taxon>Embryophyta</taxon>
        <taxon>Tracheophyta</taxon>
        <taxon>Spermatophyta</taxon>
        <taxon>Magnoliopsida</taxon>
        <taxon>eudicotyledons</taxon>
        <taxon>Gunneridae</taxon>
        <taxon>Pentapetalae</taxon>
        <taxon>asterids</taxon>
        <taxon>lamiids</taxon>
        <taxon>Solanales</taxon>
        <taxon>Convolvulaceae</taxon>
        <taxon>Cuscuteae</taxon>
        <taxon>Cuscuta</taxon>
        <taxon>Cuscuta subgen. Grammica</taxon>
        <taxon>Cuscuta sect. Cleistogrammica</taxon>
    </lineage>
</organism>
<sequence length="212" mass="22252">MDTVSSLNLQREYLGVQAGPEIILDVVPLLVPAAASTVVLKVIGPVIVKPVTGRISAIGAEKEVTLKRNVQIVLKSSSVEGVTQEHRIDLGLLAMVGGIAEVIAQDAAIAGQGQDHLWRGGKLSMSGGRPPAEARQGAEAQQGAEPGAHLRPEVLDLRPKHRNATRPLLRLRPAPLAAAAAGERVLLLPQRGQEPVQTMVGTLGALQMGEEV</sequence>
<accession>A0A484KDH4</accession>
<protein>
    <submittedName>
        <fullName evidence="2">Uncharacterized protein</fullName>
    </submittedName>
</protein>
<keyword evidence="3" id="KW-1185">Reference proteome</keyword>
<dbReference type="AlphaFoldDB" id="A0A484KDH4"/>
<name>A0A484KDH4_9ASTE</name>
<gene>
    <name evidence="2" type="ORF">CCAM_LOCUS3710</name>
</gene>
<evidence type="ECO:0000313" key="2">
    <source>
        <dbReference type="EMBL" id="VFQ61934.1"/>
    </source>
</evidence>